<feature type="region of interest" description="Disordered" evidence="1">
    <location>
        <begin position="210"/>
        <end position="234"/>
    </location>
</feature>
<comment type="caution">
    <text evidence="2">The sequence shown here is derived from an EMBL/GenBank/DDBJ whole genome shotgun (WGS) entry which is preliminary data.</text>
</comment>
<feature type="region of interest" description="Disordered" evidence="1">
    <location>
        <begin position="31"/>
        <end position="75"/>
    </location>
</feature>
<dbReference type="Proteomes" id="UP001172102">
    <property type="component" value="Unassembled WGS sequence"/>
</dbReference>
<evidence type="ECO:0000256" key="1">
    <source>
        <dbReference type="SAM" id="MobiDB-lite"/>
    </source>
</evidence>
<feature type="region of interest" description="Disordered" evidence="1">
    <location>
        <begin position="270"/>
        <end position="297"/>
    </location>
</feature>
<keyword evidence="3" id="KW-1185">Reference proteome</keyword>
<organism evidence="2 3">
    <name type="scientific">Lasiosphaeris hirsuta</name>
    <dbReference type="NCBI Taxonomy" id="260670"/>
    <lineage>
        <taxon>Eukaryota</taxon>
        <taxon>Fungi</taxon>
        <taxon>Dikarya</taxon>
        <taxon>Ascomycota</taxon>
        <taxon>Pezizomycotina</taxon>
        <taxon>Sordariomycetes</taxon>
        <taxon>Sordariomycetidae</taxon>
        <taxon>Sordariales</taxon>
        <taxon>Lasiosphaeriaceae</taxon>
        <taxon>Lasiosphaeris</taxon>
    </lineage>
</organism>
<evidence type="ECO:0000313" key="3">
    <source>
        <dbReference type="Proteomes" id="UP001172102"/>
    </source>
</evidence>
<name>A0AA40DPA2_9PEZI</name>
<gene>
    <name evidence="2" type="ORF">B0H67DRAFT_330920</name>
</gene>
<sequence>MSNSNFWQSQPDDYANEGGLFYVPLEPSMPIEEHFEESEESLSRILGKRHATEDQHTPKRQRQNSVPKYNQDSTIPSHQKAILDFKVTKPLKNTVDFDWAKYKYTPQDTHPSPPDPTQLHTPPLPKPGTHHYVSHFVDLRAPSPVGSLTLCPNSGDAAIEGYYYPQQELVNPISLDTYGLDTEGKLLEEHVDKGWEDCQADNDCDTFPLPKETLANSPKLEENESYSIASSDEEEMARLAEMPLIAEALKIPPSSVIHTMDDNSSIEAFDTSLRRSPPSDATQIGSDPRSNDNQHDEEDLLDYSVDWDLVMGALPSCTRDPSLPSTGIAATAQQTSLAPFTPRIKPFARPRFPTPVRDKSPIAGISKSTVFRTCFRIGELLNEAKKCRTSHQEAIFEVYARVTYSSREGTTRVQHFQFADLFKDQLPYPTGKLSGWKNGSLLDQQSARFLGASRDRAKMCRCICRMKSEKSESNLGRVVVVLGIWEVDWDEVELMRQIICHM</sequence>
<accession>A0AA40DPA2</accession>
<dbReference type="EMBL" id="JAUKUA010000006">
    <property type="protein sequence ID" value="KAK0708172.1"/>
    <property type="molecule type" value="Genomic_DNA"/>
</dbReference>
<proteinExistence type="predicted"/>
<protein>
    <submittedName>
        <fullName evidence="2">Uncharacterized protein</fullName>
    </submittedName>
</protein>
<feature type="compositionally biased region" description="Polar residues" evidence="1">
    <location>
        <begin position="63"/>
        <end position="75"/>
    </location>
</feature>
<reference evidence="2" key="1">
    <citation type="submission" date="2023-06" db="EMBL/GenBank/DDBJ databases">
        <title>Genome-scale phylogeny and comparative genomics of the fungal order Sordariales.</title>
        <authorList>
            <consortium name="Lawrence Berkeley National Laboratory"/>
            <person name="Hensen N."/>
            <person name="Bonometti L."/>
            <person name="Westerberg I."/>
            <person name="Brannstrom I.O."/>
            <person name="Guillou S."/>
            <person name="Cros-Aarteil S."/>
            <person name="Calhoun S."/>
            <person name="Haridas S."/>
            <person name="Kuo A."/>
            <person name="Mondo S."/>
            <person name="Pangilinan J."/>
            <person name="Riley R."/>
            <person name="Labutti K."/>
            <person name="Andreopoulos B."/>
            <person name="Lipzen A."/>
            <person name="Chen C."/>
            <person name="Yanf M."/>
            <person name="Daum C."/>
            <person name="Ng V."/>
            <person name="Clum A."/>
            <person name="Steindorff A."/>
            <person name="Ohm R."/>
            <person name="Martin F."/>
            <person name="Silar P."/>
            <person name="Natvig D."/>
            <person name="Lalanne C."/>
            <person name="Gautier V."/>
            <person name="Ament-Velasquez S.L."/>
            <person name="Kruys A."/>
            <person name="Hutchinson M.I."/>
            <person name="Powell A.J."/>
            <person name="Barry K."/>
            <person name="Miller A.N."/>
            <person name="Grigoriev I.V."/>
            <person name="Debuchy R."/>
            <person name="Gladieux P."/>
            <person name="Thoren M.H."/>
            <person name="Johannesson H."/>
        </authorList>
    </citation>
    <scope>NUCLEOTIDE SEQUENCE</scope>
    <source>
        <strain evidence="2">SMH4607-1</strain>
    </source>
</reference>
<evidence type="ECO:0000313" key="2">
    <source>
        <dbReference type="EMBL" id="KAK0708172.1"/>
    </source>
</evidence>
<dbReference type="AlphaFoldDB" id="A0AA40DPA2"/>